<feature type="compositionally biased region" description="Polar residues" evidence="1">
    <location>
        <begin position="119"/>
        <end position="141"/>
    </location>
</feature>
<dbReference type="Proteomes" id="UP000807159">
    <property type="component" value="Chromosome 15"/>
</dbReference>
<evidence type="ECO:0000313" key="3">
    <source>
        <dbReference type="Proteomes" id="UP000807159"/>
    </source>
</evidence>
<protein>
    <submittedName>
        <fullName evidence="2">Uncharacterized protein</fullName>
    </submittedName>
</protein>
<keyword evidence="3" id="KW-1185">Reference proteome</keyword>
<name>A0A8T2X0H0_POPDE</name>
<evidence type="ECO:0000313" key="2">
    <source>
        <dbReference type="EMBL" id="KAH8486490.1"/>
    </source>
</evidence>
<comment type="caution">
    <text evidence="2">The sequence shown here is derived from an EMBL/GenBank/DDBJ whole genome shotgun (WGS) entry which is preliminary data.</text>
</comment>
<gene>
    <name evidence="2" type="ORF">H0E87_025483</name>
</gene>
<accession>A0A8T2X0H0</accession>
<proteinExistence type="predicted"/>
<evidence type="ECO:0000256" key="1">
    <source>
        <dbReference type="SAM" id="MobiDB-lite"/>
    </source>
</evidence>
<sequence length="187" mass="21131">MTFTCYQTISPLTSIASVQSVMYGKKIVQQGFWIYQWSCCSQKSNMVFSRQQTALPLVTACNALEKNCEAQNFDITGASIDQTNPTHHMVLGRNRRKVKLQSQTGSIQETVEHLEDSSSESMESGIKQGNSRFTKQKQPQGAYTMERDEEVQNMLNDGVRLGLGDIQELNVFAESIWETVNKEFETV</sequence>
<reference evidence="2" key="1">
    <citation type="journal article" date="2021" name="J. Hered.">
        <title>Genome Assembly of Salicaceae Populus deltoides (Eastern Cottonwood) I-69 Based on Nanopore Sequencing and Hi-C Technologies.</title>
        <authorList>
            <person name="Bai S."/>
            <person name="Wu H."/>
            <person name="Zhang J."/>
            <person name="Pan Z."/>
            <person name="Zhao W."/>
            <person name="Li Z."/>
            <person name="Tong C."/>
        </authorList>
    </citation>
    <scope>NUCLEOTIDE SEQUENCE</scope>
    <source>
        <tissue evidence="2">Leaf</tissue>
    </source>
</reference>
<feature type="region of interest" description="Disordered" evidence="1">
    <location>
        <begin position="114"/>
        <end position="141"/>
    </location>
</feature>
<dbReference type="AlphaFoldDB" id="A0A8T2X0H0"/>
<dbReference type="EMBL" id="JACEGQ020000015">
    <property type="protein sequence ID" value="KAH8486490.1"/>
    <property type="molecule type" value="Genomic_DNA"/>
</dbReference>
<organism evidence="2 3">
    <name type="scientific">Populus deltoides</name>
    <name type="common">Eastern poplar</name>
    <name type="synonym">Eastern cottonwood</name>
    <dbReference type="NCBI Taxonomy" id="3696"/>
    <lineage>
        <taxon>Eukaryota</taxon>
        <taxon>Viridiplantae</taxon>
        <taxon>Streptophyta</taxon>
        <taxon>Embryophyta</taxon>
        <taxon>Tracheophyta</taxon>
        <taxon>Spermatophyta</taxon>
        <taxon>Magnoliopsida</taxon>
        <taxon>eudicotyledons</taxon>
        <taxon>Gunneridae</taxon>
        <taxon>Pentapetalae</taxon>
        <taxon>rosids</taxon>
        <taxon>fabids</taxon>
        <taxon>Malpighiales</taxon>
        <taxon>Salicaceae</taxon>
        <taxon>Saliceae</taxon>
        <taxon>Populus</taxon>
    </lineage>
</organism>